<gene>
    <name evidence="2" type="ORF">ALEPTO_LOCUS7831</name>
</gene>
<reference evidence="2" key="1">
    <citation type="submission" date="2021-06" db="EMBL/GenBank/DDBJ databases">
        <authorList>
            <person name="Kallberg Y."/>
            <person name="Tangrot J."/>
            <person name="Rosling A."/>
        </authorList>
    </citation>
    <scope>NUCLEOTIDE SEQUENCE</scope>
    <source>
        <strain evidence="2">FL130A</strain>
    </source>
</reference>
<comment type="caution">
    <text evidence="2">The sequence shown here is derived from an EMBL/GenBank/DDBJ whole genome shotgun (WGS) entry which is preliminary data.</text>
</comment>
<dbReference type="Proteomes" id="UP000789508">
    <property type="component" value="Unassembled WGS sequence"/>
</dbReference>
<evidence type="ECO:0000256" key="1">
    <source>
        <dbReference type="SAM" id="MobiDB-lite"/>
    </source>
</evidence>
<organism evidence="2 3">
    <name type="scientific">Ambispora leptoticha</name>
    <dbReference type="NCBI Taxonomy" id="144679"/>
    <lineage>
        <taxon>Eukaryota</taxon>
        <taxon>Fungi</taxon>
        <taxon>Fungi incertae sedis</taxon>
        <taxon>Mucoromycota</taxon>
        <taxon>Glomeromycotina</taxon>
        <taxon>Glomeromycetes</taxon>
        <taxon>Archaeosporales</taxon>
        <taxon>Ambisporaceae</taxon>
        <taxon>Ambispora</taxon>
    </lineage>
</organism>
<sequence length="165" mass="18320">MVSQNDSRDGDTIVSKEKSNFIISRSEVVLTSKSDDTGETKQLPTENSPKEDTYMSNNGVSAKVYIKSSISLEQKKEQGLIQEISTSIKDQSQATEISANNSPKMFAKNHVTKNLIQESSGKDDVILFSASKSKVLLNLTSLYKKACDVEKQAIKVNQDEITCWY</sequence>
<proteinExistence type="predicted"/>
<dbReference type="OrthoDB" id="2444779at2759"/>
<name>A0A9N9CCE9_9GLOM</name>
<evidence type="ECO:0000313" key="2">
    <source>
        <dbReference type="EMBL" id="CAG8593993.1"/>
    </source>
</evidence>
<keyword evidence="3" id="KW-1185">Reference proteome</keyword>
<protein>
    <submittedName>
        <fullName evidence="2">12669_t:CDS:1</fullName>
    </submittedName>
</protein>
<accession>A0A9N9CCE9</accession>
<evidence type="ECO:0000313" key="3">
    <source>
        <dbReference type="Proteomes" id="UP000789508"/>
    </source>
</evidence>
<dbReference type="AlphaFoldDB" id="A0A9N9CCE9"/>
<dbReference type="EMBL" id="CAJVPS010003749">
    <property type="protein sequence ID" value="CAG8593993.1"/>
    <property type="molecule type" value="Genomic_DNA"/>
</dbReference>
<feature type="region of interest" description="Disordered" evidence="1">
    <location>
        <begin position="32"/>
        <end position="56"/>
    </location>
</feature>